<organism evidence="2 3">
    <name type="scientific">Marinobacterium lutimaris</name>
    <dbReference type="NCBI Taxonomy" id="568106"/>
    <lineage>
        <taxon>Bacteria</taxon>
        <taxon>Pseudomonadati</taxon>
        <taxon>Pseudomonadota</taxon>
        <taxon>Gammaproteobacteria</taxon>
        <taxon>Oceanospirillales</taxon>
        <taxon>Oceanospirillaceae</taxon>
        <taxon>Marinobacterium</taxon>
    </lineage>
</organism>
<keyword evidence="3" id="KW-1185">Reference proteome</keyword>
<keyword evidence="1" id="KW-0812">Transmembrane</keyword>
<dbReference type="EMBL" id="FNVQ01000004">
    <property type="protein sequence ID" value="SEG76375.1"/>
    <property type="molecule type" value="Genomic_DNA"/>
</dbReference>
<name>A0A1H6CV27_9GAMM</name>
<feature type="transmembrane region" description="Helical" evidence="1">
    <location>
        <begin position="6"/>
        <end position="24"/>
    </location>
</feature>
<keyword evidence="1" id="KW-0472">Membrane</keyword>
<gene>
    <name evidence="2" type="ORF">SAMN05444390_104147</name>
</gene>
<protein>
    <submittedName>
        <fullName evidence="2">Uncharacterized protein</fullName>
    </submittedName>
</protein>
<dbReference type="Proteomes" id="UP000236745">
    <property type="component" value="Unassembled WGS sequence"/>
</dbReference>
<dbReference type="AlphaFoldDB" id="A0A1H6CV27"/>
<accession>A0A1H6CV27</accession>
<evidence type="ECO:0000256" key="1">
    <source>
        <dbReference type="SAM" id="Phobius"/>
    </source>
</evidence>
<dbReference type="RefSeq" id="WP_104004538.1">
    <property type="nucleotide sequence ID" value="NZ_FNVQ01000004.1"/>
</dbReference>
<sequence>MGEFVLIFVLTLVILLVLVCFLSFGRAPAYRPSREEIRDILAGVMNRTTSVEAWDMFLGMPIIHDAELEQLRRRCISIHEGLDGEPAASGGMDGYLYDRAGRERIKRVLDELERIIRESPFTREF</sequence>
<proteinExistence type="predicted"/>
<evidence type="ECO:0000313" key="2">
    <source>
        <dbReference type="EMBL" id="SEG76375.1"/>
    </source>
</evidence>
<keyword evidence="1" id="KW-1133">Transmembrane helix</keyword>
<evidence type="ECO:0000313" key="3">
    <source>
        <dbReference type="Proteomes" id="UP000236745"/>
    </source>
</evidence>
<reference evidence="2 3" key="1">
    <citation type="submission" date="2016-10" db="EMBL/GenBank/DDBJ databases">
        <authorList>
            <person name="de Groot N.N."/>
        </authorList>
    </citation>
    <scope>NUCLEOTIDE SEQUENCE [LARGE SCALE GENOMIC DNA]</scope>
    <source>
        <strain evidence="2 3">DSM 22012</strain>
    </source>
</reference>
<dbReference type="OrthoDB" id="6120993at2"/>